<evidence type="ECO:0000256" key="9">
    <source>
        <dbReference type="SAM" id="MobiDB-lite"/>
    </source>
</evidence>
<feature type="compositionally biased region" description="Acidic residues" evidence="9">
    <location>
        <begin position="870"/>
        <end position="893"/>
    </location>
</feature>
<feature type="region of interest" description="Disordered" evidence="9">
    <location>
        <begin position="30"/>
        <end position="67"/>
    </location>
</feature>
<feature type="region of interest" description="Disordered" evidence="9">
    <location>
        <begin position="844"/>
        <end position="910"/>
    </location>
</feature>
<dbReference type="InterPro" id="IPR038718">
    <property type="entry name" value="SNF2-like_sf"/>
</dbReference>
<dbReference type="CDD" id="cd18793">
    <property type="entry name" value="SF2_C_SNF"/>
    <property type="match status" value="1"/>
</dbReference>
<protein>
    <submittedName>
        <fullName evidence="12">Uncharacterized protein</fullName>
    </submittedName>
</protein>
<dbReference type="PANTHER" id="PTHR45865">
    <property type="entry name" value="E3 UBIQUITIN-PROTEIN LIGASE SHPRH FAMILY MEMBER"/>
    <property type="match status" value="1"/>
</dbReference>
<keyword evidence="3 7" id="KW-0863">Zinc-finger</keyword>
<evidence type="ECO:0000313" key="12">
    <source>
        <dbReference type="EMBL" id="KAF4623102.1"/>
    </source>
</evidence>
<keyword evidence="6" id="KW-0067">ATP-binding</keyword>
<dbReference type="PROSITE" id="PS00518">
    <property type="entry name" value="ZF_RING_1"/>
    <property type="match status" value="1"/>
</dbReference>
<keyword evidence="4" id="KW-0378">Hydrolase</keyword>
<feature type="region of interest" description="Disordered" evidence="9">
    <location>
        <begin position="467"/>
        <end position="507"/>
    </location>
</feature>
<feature type="compositionally biased region" description="Basic residues" evidence="9">
    <location>
        <begin position="467"/>
        <end position="492"/>
    </location>
</feature>
<proteinExistence type="predicted"/>
<dbReference type="GO" id="GO:0005524">
    <property type="term" value="F:ATP binding"/>
    <property type="evidence" value="ECO:0007669"/>
    <property type="project" value="InterPro"/>
</dbReference>
<dbReference type="GO" id="GO:0006974">
    <property type="term" value="P:DNA damage response"/>
    <property type="evidence" value="ECO:0007669"/>
    <property type="project" value="TreeGrafter"/>
</dbReference>
<evidence type="ECO:0000256" key="3">
    <source>
        <dbReference type="ARBA" id="ARBA00022771"/>
    </source>
</evidence>
<dbReference type="InterPro" id="IPR017907">
    <property type="entry name" value="Znf_RING_CS"/>
</dbReference>
<accession>A0A8H4R4H0</accession>
<dbReference type="GO" id="GO:0000209">
    <property type="term" value="P:protein polyubiquitination"/>
    <property type="evidence" value="ECO:0007669"/>
    <property type="project" value="TreeGrafter"/>
</dbReference>
<dbReference type="InterPro" id="IPR001841">
    <property type="entry name" value="Znf_RING"/>
</dbReference>
<keyword evidence="13" id="KW-1185">Reference proteome</keyword>
<evidence type="ECO:0000256" key="4">
    <source>
        <dbReference type="ARBA" id="ARBA00022801"/>
    </source>
</evidence>
<feature type="compositionally biased region" description="Basic and acidic residues" evidence="9">
    <location>
        <begin position="844"/>
        <end position="860"/>
    </location>
</feature>
<dbReference type="PANTHER" id="PTHR45865:SF1">
    <property type="entry name" value="E3 UBIQUITIN-PROTEIN LIGASE SHPRH"/>
    <property type="match status" value="1"/>
</dbReference>
<keyword evidence="2" id="KW-0547">Nucleotide-binding</keyword>
<dbReference type="GO" id="GO:0005634">
    <property type="term" value="C:nucleus"/>
    <property type="evidence" value="ECO:0007669"/>
    <property type="project" value="TreeGrafter"/>
</dbReference>
<reference evidence="12 13" key="1">
    <citation type="submission" date="2019-12" db="EMBL/GenBank/DDBJ databases">
        <authorList>
            <person name="Floudas D."/>
            <person name="Bentzer J."/>
            <person name="Ahren D."/>
            <person name="Johansson T."/>
            <person name="Persson P."/>
            <person name="Tunlid A."/>
        </authorList>
    </citation>
    <scope>NUCLEOTIDE SEQUENCE [LARGE SCALE GENOMIC DNA]</scope>
    <source>
        <strain evidence="12 13">CBS 102.39</strain>
    </source>
</reference>
<dbReference type="SMART" id="SM00184">
    <property type="entry name" value="RING"/>
    <property type="match status" value="1"/>
</dbReference>
<evidence type="ECO:0000256" key="5">
    <source>
        <dbReference type="ARBA" id="ARBA00022833"/>
    </source>
</evidence>
<dbReference type="InterPro" id="IPR000330">
    <property type="entry name" value="SNF2_N"/>
</dbReference>
<evidence type="ECO:0000256" key="8">
    <source>
        <dbReference type="SAM" id="Coils"/>
    </source>
</evidence>
<evidence type="ECO:0000259" key="11">
    <source>
        <dbReference type="PROSITE" id="PS51192"/>
    </source>
</evidence>
<dbReference type="Gene3D" id="3.40.50.300">
    <property type="entry name" value="P-loop containing nucleotide triphosphate hydrolases"/>
    <property type="match status" value="1"/>
</dbReference>
<evidence type="ECO:0000256" key="6">
    <source>
        <dbReference type="ARBA" id="ARBA00022840"/>
    </source>
</evidence>
<dbReference type="InterPro" id="IPR049730">
    <property type="entry name" value="SNF2/RAD54-like_C"/>
</dbReference>
<feature type="compositionally biased region" description="Polar residues" evidence="9">
    <location>
        <begin position="1607"/>
        <end position="1622"/>
    </location>
</feature>
<evidence type="ECO:0000256" key="1">
    <source>
        <dbReference type="ARBA" id="ARBA00022723"/>
    </source>
</evidence>
<evidence type="ECO:0000256" key="7">
    <source>
        <dbReference type="PROSITE-ProRule" id="PRU00175"/>
    </source>
</evidence>
<dbReference type="EMBL" id="JAACJL010000001">
    <property type="protein sequence ID" value="KAF4623102.1"/>
    <property type="molecule type" value="Genomic_DNA"/>
</dbReference>
<feature type="compositionally biased region" description="Acidic residues" evidence="9">
    <location>
        <begin position="495"/>
        <end position="507"/>
    </location>
</feature>
<gene>
    <name evidence="12" type="ORF">D9613_002339</name>
</gene>
<keyword evidence="8" id="KW-0175">Coiled coil</keyword>
<dbReference type="GO" id="GO:0008270">
    <property type="term" value="F:zinc ion binding"/>
    <property type="evidence" value="ECO:0007669"/>
    <property type="project" value="UniProtKB-KW"/>
</dbReference>
<name>A0A8H4R4H0_9AGAR</name>
<dbReference type="Pfam" id="PF26021">
    <property type="entry name" value="Ferritin_C144_05"/>
    <property type="match status" value="1"/>
</dbReference>
<evidence type="ECO:0000259" key="10">
    <source>
        <dbReference type="PROSITE" id="PS50089"/>
    </source>
</evidence>
<dbReference type="InterPro" id="IPR027417">
    <property type="entry name" value="P-loop_NTPase"/>
</dbReference>
<dbReference type="PROSITE" id="PS50089">
    <property type="entry name" value="ZF_RING_2"/>
    <property type="match status" value="1"/>
</dbReference>
<dbReference type="InterPro" id="IPR059033">
    <property type="entry name" value="C144_05_dom"/>
</dbReference>
<dbReference type="InterPro" id="IPR018957">
    <property type="entry name" value="Znf_C3HC4_RING-type"/>
</dbReference>
<dbReference type="Pfam" id="PF00176">
    <property type="entry name" value="SNF2-rel_dom"/>
    <property type="match status" value="1"/>
</dbReference>
<feature type="domain" description="RING-type" evidence="10">
    <location>
        <begin position="1282"/>
        <end position="1322"/>
    </location>
</feature>
<dbReference type="SUPFAM" id="SSF52540">
    <property type="entry name" value="P-loop containing nucleoside triphosphate hydrolases"/>
    <property type="match status" value="2"/>
</dbReference>
<dbReference type="SUPFAM" id="SSF57850">
    <property type="entry name" value="RING/U-box"/>
    <property type="match status" value="1"/>
</dbReference>
<dbReference type="InterPro" id="IPR013083">
    <property type="entry name" value="Znf_RING/FYVE/PHD"/>
</dbReference>
<dbReference type="Pfam" id="PF00097">
    <property type="entry name" value="zf-C3HC4"/>
    <property type="match status" value="1"/>
</dbReference>
<dbReference type="Gene3D" id="3.40.50.10810">
    <property type="entry name" value="Tandem AAA-ATPase domain"/>
    <property type="match status" value="2"/>
</dbReference>
<comment type="caution">
    <text evidence="12">The sequence shown here is derived from an EMBL/GenBank/DDBJ whole genome shotgun (WGS) entry which is preliminary data.</text>
</comment>
<feature type="compositionally biased region" description="Basic and acidic residues" evidence="9">
    <location>
        <begin position="894"/>
        <end position="907"/>
    </location>
</feature>
<dbReference type="GO" id="GO:0061630">
    <property type="term" value="F:ubiquitin protein ligase activity"/>
    <property type="evidence" value="ECO:0007669"/>
    <property type="project" value="TreeGrafter"/>
</dbReference>
<dbReference type="Gene3D" id="3.30.40.10">
    <property type="entry name" value="Zinc/RING finger domain, C3HC4 (zinc finger)"/>
    <property type="match status" value="1"/>
</dbReference>
<dbReference type="SMART" id="SM00487">
    <property type="entry name" value="DEXDc"/>
    <property type="match status" value="1"/>
</dbReference>
<sequence>MRETSSSHFLPLGAHSLIVPSLKNVLHTLKGKTSTQKNKRKAGSISLDGEPDSKRVKGAQGEDGSENANEEIGLLEHVLHVQYHSGEELSEESSGDEKEMLAVLSTLAEGDSFDLGSVRFGQEGNQNVCIPCDPRFNKELFYVPPLMIDDDSNDMHSPLSADLLLAAQMLEDVGRVRVQANLSIEILPESPNDEGAPVLPFSFHLAISIFLKIPQSLQPISIGKRQLKKTLYALEDAQRRILRAACLPDDVVSDVVNDPVTVSTFYSIMEPAAPLPSAAAVKAMQPELLQPTLLPFQTRSVAWLLEREGKAVTETGEIVPRKAPEFSFWQEFQADGRTLYFNRLSGEVIDSKPESPVIYGGMLAEEPGLGKTVETIALILLNPATQDRRVTKWDEVVRLKVKPVKSTLIVTPPALAPQWKAELEKHAPSLKVLIYDGWTKVRVPITKTERELARFAKLEAQSKAKEKKKAKALLSKSKSKAKATKGKGKKKQSSADEDVDMEEEMMEEGSMSRSDAGEILEWCDYVHQFDVVITTYPTLRAEIHVARPPPERMVREDGTYYAPDRIRSPLVMVEWKRVVMDEVQMVGGGNAAEMVSLIPRLSSLAVSGTPAKSQMSDLIHVLKFLRIDQLVGGRRLWSRLLKPGFSQEFGSFLKHYGIRTIKSNVTAELTIPQQTRYLVPIELGKVERHVYDQNLEAVLLQLGLDARGVAATSGWEVDAAVLRSAIRRLRGICTHPQVGQLLRKGDNLFRPGALKTIDAVLHAMQDQNWKNLMEDWKEKIRLLIKHAQLEQQNEAVPNRYQNALRTLLAAETESKKLIEEIKDVLARHDAKGKVLIEEAARLRAERQAKVPEREPVDNGKGKGKGKAVDEDNDESEDEDESERGDEGGEEDPEEKGLPKTPAGEEHRTKRRALKQRLRDGHITLHRVKFLQGDVHHVLGNSEQEDAAYQAAEQLRRDLLKATEDDANKAVAILQANGITKRLSLEELTIEMPFFGKGGIRSSHLMEEVNTIIEDVLNEETSLMWKWRTHVMGILTKALNPGGDEEVDGQEYQRTLDDQGEAETYLQAYSALLADRREALVNERTLLAAHDVREKQVRQTRAAQKAAAAAADAELDMAGVDGFDIQPEHEVLHKELSATRKELLLRLQGRSVKSVLVDLSTASVKITKEDDPEKIILKEAIERTRRLMADQNLVHNKLEADLVLLRKAFNQRILYFRQLQEISDSVAEVEWEETTLDGAIQVCVTEKAALDARINTTRARQRYLDNLSEDKDKGQSSEEDTNCILCRHDFVRGFITQCAHIFCEECMKAWLTRREGKTCPVCRVAINPDTVQRFTVQSLQAVKAEPPPQPISGEPAPQSRRQIVYNTIDPNVFDDIQTMETYGDYGSKIQTLIRHLCHLRLTDPGAKSIIFSAWADSLHIVERALNENGIQSLRIDQGTKSTAEKFTSDPDILVLLLHGERENAGLNVTCASRVFLLESVVQHSFEIQAIARIDRLGQTRPTEVYCYYAEDTVERNILDLAARKGLSLYTKENSYGTVSVSPFAKETEIVIDDPQKKKSLQRGDFIYKVDDMLAILFPHMFEDLEYLLPPTAVAYPTMDNDVEMQDATGPQTSTARTARSSHVNALAGPSRLS</sequence>
<dbReference type="PROSITE" id="PS51192">
    <property type="entry name" value="HELICASE_ATP_BIND_1"/>
    <property type="match status" value="1"/>
</dbReference>
<feature type="domain" description="Helicase ATP-binding" evidence="11">
    <location>
        <begin position="352"/>
        <end position="628"/>
    </location>
</feature>
<feature type="region of interest" description="Disordered" evidence="9">
    <location>
        <begin position="1601"/>
        <end position="1632"/>
    </location>
</feature>
<keyword evidence="1" id="KW-0479">Metal-binding</keyword>
<dbReference type="GO" id="GO:0016787">
    <property type="term" value="F:hydrolase activity"/>
    <property type="evidence" value="ECO:0007669"/>
    <property type="project" value="UniProtKB-KW"/>
</dbReference>
<dbReference type="InterPro" id="IPR052583">
    <property type="entry name" value="ATP-helicase/E3_Ub-Ligase"/>
</dbReference>
<dbReference type="InterPro" id="IPR014001">
    <property type="entry name" value="Helicase_ATP-bd"/>
</dbReference>
<feature type="coiled-coil region" evidence="8">
    <location>
        <begin position="800"/>
        <end position="827"/>
    </location>
</feature>
<evidence type="ECO:0000256" key="2">
    <source>
        <dbReference type="ARBA" id="ARBA00022741"/>
    </source>
</evidence>
<organism evidence="12 13">
    <name type="scientific">Agrocybe pediades</name>
    <dbReference type="NCBI Taxonomy" id="84607"/>
    <lineage>
        <taxon>Eukaryota</taxon>
        <taxon>Fungi</taxon>
        <taxon>Dikarya</taxon>
        <taxon>Basidiomycota</taxon>
        <taxon>Agaricomycotina</taxon>
        <taxon>Agaricomycetes</taxon>
        <taxon>Agaricomycetidae</taxon>
        <taxon>Agaricales</taxon>
        <taxon>Agaricineae</taxon>
        <taxon>Strophariaceae</taxon>
        <taxon>Agrocybe</taxon>
    </lineage>
</organism>
<dbReference type="Proteomes" id="UP000521872">
    <property type="component" value="Unassembled WGS sequence"/>
</dbReference>
<evidence type="ECO:0000313" key="13">
    <source>
        <dbReference type="Proteomes" id="UP000521872"/>
    </source>
</evidence>
<keyword evidence="5" id="KW-0862">Zinc</keyword>